<proteinExistence type="predicted"/>
<name>A0A8S9G166_BRACR</name>
<dbReference type="AlphaFoldDB" id="A0A8S9G166"/>
<organism evidence="1 2">
    <name type="scientific">Brassica cretica</name>
    <name type="common">Mustard</name>
    <dbReference type="NCBI Taxonomy" id="69181"/>
    <lineage>
        <taxon>Eukaryota</taxon>
        <taxon>Viridiplantae</taxon>
        <taxon>Streptophyta</taxon>
        <taxon>Embryophyta</taxon>
        <taxon>Tracheophyta</taxon>
        <taxon>Spermatophyta</taxon>
        <taxon>Magnoliopsida</taxon>
        <taxon>eudicotyledons</taxon>
        <taxon>Gunneridae</taxon>
        <taxon>Pentapetalae</taxon>
        <taxon>rosids</taxon>
        <taxon>malvids</taxon>
        <taxon>Brassicales</taxon>
        <taxon>Brassicaceae</taxon>
        <taxon>Brassiceae</taxon>
        <taxon>Brassica</taxon>
    </lineage>
</organism>
<accession>A0A8S9G166</accession>
<sequence length="121" mass="13587">MATILSILGSSYQYLHWLQGPNCVSTRAPSLQPPSLHCAFGRHQLLSPEPPLPCHLRRCTGSSSLFKQSQPESIESSRPHFHALLDWFSRMFNSSFGPSQMDRAFVSTSKVPNHETVMAKF</sequence>
<evidence type="ECO:0000313" key="2">
    <source>
        <dbReference type="Proteomes" id="UP000712281"/>
    </source>
</evidence>
<comment type="caution">
    <text evidence="1">The sequence shown here is derived from an EMBL/GenBank/DDBJ whole genome shotgun (WGS) entry which is preliminary data.</text>
</comment>
<dbReference type="EMBL" id="QGKW02002228">
    <property type="protein sequence ID" value="KAF2538989.1"/>
    <property type="molecule type" value="Genomic_DNA"/>
</dbReference>
<dbReference type="Proteomes" id="UP000712281">
    <property type="component" value="Unassembled WGS sequence"/>
</dbReference>
<gene>
    <name evidence="1" type="ORF">F2Q68_00020703</name>
</gene>
<evidence type="ECO:0000313" key="1">
    <source>
        <dbReference type="EMBL" id="KAF2538989.1"/>
    </source>
</evidence>
<protein>
    <submittedName>
        <fullName evidence="1">Uncharacterized protein</fullName>
    </submittedName>
</protein>
<reference evidence="1" key="1">
    <citation type="submission" date="2019-12" db="EMBL/GenBank/DDBJ databases">
        <title>Genome sequencing and annotation of Brassica cretica.</title>
        <authorList>
            <person name="Studholme D.J."/>
            <person name="Sarris P.F."/>
        </authorList>
    </citation>
    <scope>NUCLEOTIDE SEQUENCE</scope>
    <source>
        <strain evidence="1">PFS-001/15</strain>
        <tissue evidence="1">Leaf</tissue>
    </source>
</reference>